<protein>
    <submittedName>
        <fullName evidence="1">Uncharacterized protein</fullName>
    </submittedName>
</protein>
<reference evidence="1 2" key="1">
    <citation type="journal article" date="2016" name="Sci. Rep.">
        <title>The genome sequence of the outbreeding globe artichoke constructed de novo incorporating a phase-aware low-pass sequencing strategy of F1 progeny.</title>
        <authorList>
            <person name="Scaglione D."/>
            <person name="Reyes-Chin-Wo S."/>
            <person name="Acquadro A."/>
            <person name="Froenicke L."/>
            <person name="Portis E."/>
            <person name="Beitel C."/>
            <person name="Tirone M."/>
            <person name="Mauro R."/>
            <person name="Lo Monaco A."/>
            <person name="Mauromicale G."/>
            <person name="Faccioli P."/>
            <person name="Cattivelli L."/>
            <person name="Rieseberg L."/>
            <person name="Michelmore R."/>
            <person name="Lanteri S."/>
        </authorList>
    </citation>
    <scope>NUCLEOTIDE SEQUENCE [LARGE SCALE GENOMIC DNA]</scope>
    <source>
        <strain evidence="1">2C</strain>
    </source>
</reference>
<sequence>MPAALKAQEHIVITDLRLRHTLWLGRVYGVLEAMTLGSDNRSFDLSSQLLESPQYHTMPATHKAQKDIVDTDVYFFRPYGFRILGDQEHGSSSM</sequence>
<organism evidence="1 2">
    <name type="scientific">Cynara cardunculus var. scolymus</name>
    <name type="common">Globe artichoke</name>
    <name type="synonym">Cynara scolymus</name>
    <dbReference type="NCBI Taxonomy" id="59895"/>
    <lineage>
        <taxon>Eukaryota</taxon>
        <taxon>Viridiplantae</taxon>
        <taxon>Streptophyta</taxon>
        <taxon>Embryophyta</taxon>
        <taxon>Tracheophyta</taxon>
        <taxon>Spermatophyta</taxon>
        <taxon>Magnoliopsida</taxon>
        <taxon>eudicotyledons</taxon>
        <taxon>Gunneridae</taxon>
        <taxon>Pentapetalae</taxon>
        <taxon>asterids</taxon>
        <taxon>campanulids</taxon>
        <taxon>Asterales</taxon>
        <taxon>Asteraceae</taxon>
        <taxon>Carduoideae</taxon>
        <taxon>Cardueae</taxon>
        <taxon>Carduinae</taxon>
        <taxon>Cynara</taxon>
    </lineage>
</organism>
<dbReference type="AlphaFoldDB" id="A0A118JVC5"/>
<comment type="caution">
    <text evidence="1">The sequence shown here is derived from an EMBL/GenBank/DDBJ whole genome shotgun (WGS) entry which is preliminary data.</text>
</comment>
<dbReference type="Gramene" id="KVH92305">
    <property type="protein sequence ID" value="KVH92305"/>
    <property type="gene ID" value="Ccrd_005656"/>
</dbReference>
<keyword evidence="2" id="KW-1185">Reference proteome</keyword>
<evidence type="ECO:0000313" key="2">
    <source>
        <dbReference type="Proteomes" id="UP000243975"/>
    </source>
</evidence>
<proteinExistence type="predicted"/>
<name>A0A118JVC5_CYNCS</name>
<evidence type="ECO:0000313" key="1">
    <source>
        <dbReference type="EMBL" id="KVH92305.1"/>
    </source>
</evidence>
<dbReference type="EMBL" id="LEKV01004824">
    <property type="protein sequence ID" value="KVH92305.1"/>
    <property type="molecule type" value="Genomic_DNA"/>
</dbReference>
<gene>
    <name evidence="1" type="ORF">Ccrd_005656</name>
</gene>
<accession>A0A118JVC5</accession>
<dbReference type="Proteomes" id="UP000243975">
    <property type="component" value="Unassembled WGS sequence"/>
</dbReference>